<dbReference type="FunFam" id="1.10.510.10:FF:002131">
    <property type="match status" value="1"/>
</dbReference>
<feature type="region of interest" description="Disordered" evidence="10">
    <location>
        <begin position="909"/>
        <end position="928"/>
    </location>
</feature>
<proteinExistence type="inferred from homology"/>
<evidence type="ECO:0000256" key="10">
    <source>
        <dbReference type="SAM" id="MobiDB-lite"/>
    </source>
</evidence>
<evidence type="ECO:0000313" key="13">
    <source>
        <dbReference type="Proteomes" id="UP000289738"/>
    </source>
</evidence>
<keyword evidence="7" id="KW-0067">ATP-binding</keyword>
<evidence type="ECO:0000256" key="8">
    <source>
        <dbReference type="ARBA" id="ARBA00047899"/>
    </source>
</evidence>
<dbReference type="Proteomes" id="UP000289738">
    <property type="component" value="Chromosome B08"/>
</dbReference>
<comment type="caution">
    <text evidence="12">The sequence shown here is derived from an EMBL/GenBank/DDBJ whole genome shotgun (WGS) entry which is preliminary data.</text>
</comment>
<feature type="compositionally biased region" description="Basic residues" evidence="10">
    <location>
        <begin position="965"/>
        <end position="979"/>
    </location>
</feature>
<evidence type="ECO:0000256" key="7">
    <source>
        <dbReference type="ARBA" id="ARBA00022840"/>
    </source>
</evidence>
<dbReference type="InterPro" id="IPR000719">
    <property type="entry name" value="Prot_kinase_dom"/>
</dbReference>
<keyword evidence="3" id="KW-0723">Serine/threonine-protein kinase</keyword>
<dbReference type="PANTHER" id="PTHR45637">
    <property type="entry name" value="FLIPPASE KINASE 1-RELATED"/>
    <property type="match status" value="1"/>
</dbReference>
<evidence type="ECO:0000256" key="4">
    <source>
        <dbReference type="ARBA" id="ARBA00022679"/>
    </source>
</evidence>
<evidence type="ECO:0000256" key="6">
    <source>
        <dbReference type="ARBA" id="ARBA00022777"/>
    </source>
</evidence>
<comment type="similarity">
    <text evidence="1">Belongs to the protein kinase superfamily. AGC Ser/Thr protein kinase family.</text>
</comment>
<dbReference type="SMART" id="SM00220">
    <property type="entry name" value="S_TKc"/>
    <property type="match status" value="1"/>
</dbReference>
<dbReference type="Gene3D" id="1.10.510.10">
    <property type="entry name" value="Transferase(Phosphotransferase) domain 1"/>
    <property type="match status" value="2"/>
</dbReference>
<dbReference type="PROSITE" id="PS00108">
    <property type="entry name" value="PROTEIN_KINASE_ST"/>
    <property type="match status" value="1"/>
</dbReference>
<organism evidence="12 13">
    <name type="scientific">Arachis hypogaea</name>
    <name type="common">Peanut</name>
    <dbReference type="NCBI Taxonomy" id="3818"/>
    <lineage>
        <taxon>Eukaryota</taxon>
        <taxon>Viridiplantae</taxon>
        <taxon>Streptophyta</taxon>
        <taxon>Embryophyta</taxon>
        <taxon>Tracheophyta</taxon>
        <taxon>Spermatophyta</taxon>
        <taxon>Magnoliopsida</taxon>
        <taxon>eudicotyledons</taxon>
        <taxon>Gunneridae</taxon>
        <taxon>Pentapetalae</taxon>
        <taxon>rosids</taxon>
        <taxon>fabids</taxon>
        <taxon>Fabales</taxon>
        <taxon>Fabaceae</taxon>
        <taxon>Papilionoideae</taxon>
        <taxon>50 kb inversion clade</taxon>
        <taxon>dalbergioids sensu lato</taxon>
        <taxon>Dalbergieae</taxon>
        <taxon>Pterocarpus clade</taxon>
        <taxon>Arachis</taxon>
    </lineage>
</organism>
<feature type="region of interest" description="Disordered" evidence="10">
    <location>
        <begin position="40"/>
        <end position="73"/>
    </location>
</feature>
<evidence type="ECO:0000256" key="2">
    <source>
        <dbReference type="ARBA" id="ARBA00012513"/>
    </source>
</evidence>
<evidence type="ECO:0000256" key="3">
    <source>
        <dbReference type="ARBA" id="ARBA00022527"/>
    </source>
</evidence>
<dbReference type="Pfam" id="PF00069">
    <property type="entry name" value="Pkinase"/>
    <property type="match status" value="2"/>
</dbReference>
<dbReference type="GO" id="GO:0004674">
    <property type="term" value="F:protein serine/threonine kinase activity"/>
    <property type="evidence" value="ECO:0007669"/>
    <property type="project" value="UniProtKB-KW"/>
</dbReference>
<evidence type="ECO:0000256" key="9">
    <source>
        <dbReference type="ARBA" id="ARBA00048679"/>
    </source>
</evidence>
<dbReference type="FunFam" id="1.10.510.10:FF:000028">
    <property type="entry name" value="serine/threonine-protein kinase D6PK-like"/>
    <property type="match status" value="1"/>
</dbReference>
<dbReference type="Pfam" id="PF10536">
    <property type="entry name" value="PMD"/>
    <property type="match status" value="1"/>
</dbReference>
<evidence type="ECO:0000259" key="11">
    <source>
        <dbReference type="PROSITE" id="PS50011"/>
    </source>
</evidence>
<keyword evidence="5" id="KW-0547">Nucleotide-binding</keyword>
<keyword evidence="4" id="KW-0808">Transferase</keyword>
<evidence type="ECO:0000256" key="1">
    <source>
        <dbReference type="ARBA" id="ARBA00009903"/>
    </source>
</evidence>
<protein>
    <recommendedName>
        <fullName evidence="2">non-specific serine/threonine protein kinase</fullName>
        <ecNumber evidence="2">2.7.11.1</ecNumber>
    </recommendedName>
</protein>
<feature type="region of interest" description="Disordered" evidence="10">
    <location>
        <begin position="1094"/>
        <end position="1205"/>
    </location>
</feature>
<dbReference type="STRING" id="3818.A0A444Y7D7"/>
<name>A0A444Y7D7_ARAHY</name>
<accession>A0A444Y7D7</accession>
<feature type="region of interest" description="Disordered" evidence="10">
    <location>
        <begin position="957"/>
        <end position="984"/>
    </location>
</feature>
<feature type="compositionally biased region" description="Low complexity" evidence="10">
    <location>
        <begin position="47"/>
        <end position="56"/>
    </location>
</feature>
<keyword evidence="13" id="KW-1185">Reference proteome</keyword>
<dbReference type="AlphaFoldDB" id="A0A444Y7D7"/>
<dbReference type="PROSITE" id="PS50011">
    <property type="entry name" value="PROTEIN_KINASE_DOM"/>
    <property type="match status" value="1"/>
</dbReference>
<comment type="catalytic activity">
    <reaction evidence="9">
        <text>L-seryl-[protein] + ATP = O-phospho-L-seryl-[protein] + ADP + H(+)</text>
        <dbReference type="Rhea" id="RHEA:17989"/>
        <dbReference type="Rhea" id="RHEA-COMP:9863"/>
        <dbReference type="Rhea" id="RHEA-COMP:11604"/>
        <dbReference type="ChEBI" id="CHEBI:15378"/>
        <dbReference type="ChEBI" id="CHEBI:29999"/>
        <dbReference type="ChEBI" id="CHEBI:30616"/>
        <dbReference type="ChEBI" id="CHEBI:83421"/>
        <dbReference type="ChEBI" id="CHEBI:456216"/>
        <dbReference type="EC" id="2.7.11.1"/>
    </reaction>
</comment>
<evidence type="ECO:0000256" key="5">
    <source>
        <dbReference type="ARBA" id="ARBA00022741"/>
    </source>
</evidence>
<gene>
    <name evidence="12" type="ORF">Ahy_B08g093930</name>
</gene>
<dbReference type="InterPro" id="IPR019557">
    <property type="entry name" value="AminoTfrase-like_pln_mobile"/>
</dbReference>
<dbReference type="GO" id="GO:0005524">
    <property type="term" value="F:ATP binding"/>
    <property type="evidence" value="ECO:0007669"/>
    <property type="project" value="UniProtKB-KW"/>
</dbReference>
<keyword evidence="6" id="KW-0418">Kinase</keyword>
<dbReference type="InterPro" id="IPR011009">
    <property type="entry name" value="Kinase-like_dom_sf"/>
</dbReference>
<dbReference type="InterPro" id="IPR008271">
    <property type="entry name" value="Ser/Thr_kinase_AS"/>
</dbReference>
<dbReference type="Gene3D" id="3.30.200.20">
    <property type="entry name" value="Phosphorylase Kinase, domain 1"/>
    <property type="match status" value="1"/>
</dbReference>
<feature type="domain" description="Protein kinase" evidence="11">
    <location>
        <begin position="100"/>
        <end position="432"/>
    </location>
</feature>
<dbReference type="EC" id="2.7.11.1" evidence="2"/>
<reference evidence="12 13" key="1">
    <citation type="submission" date="2019-01" db="EMBL/GenBank/DDBJ databases">
        <title>Sequencing of cultivated peanut Arachis hypogaea provides insights into genome evolution and oil improvement.</title>
        <authorList>
            <person name="Chen X."/>
        </authorList>
    </citation>
    <scope>NUCLEOTIDE SEQUENCE [LARGE SCALE GENOMIC DNA]</scope>
    <source>
        <strain evidence="13">cv. Fuhuasheng</strain>
        <tissue evidence="12">Leaves</tissue>
    </source>
</reference>
<dbReference type="EMBL" id="SDMP01000018">
    <property type="protein sequence ID" value="RYQ97858.1"/>
    <property type="molecule type" value="Genomic_DNA"/>
</dbReference>
<comment type="catalytic activity">
    <reaction evidence="8">
        <text>L-threonyl-[protein] + ATP = O-phospho-L-threonyl-[protein] + ADP + H(+)</text>
        <dbReference type="Rhea" id="RHEA:46608"/>
        <dbReference type="Rhea" id="RHEA-COMP:11060"/>
        <dbReference type="Rhea" id="RHEA-COMP:11605"/>
        <dbReference type="ChEBI" id="CHEBI:15378"/>
        <dbReference type="ChEBI" id="CHEBI:30013"/>
        <dbReference type="ChEBI" id="CHEBI:30616"/>
        <dbReference type="ChEBI" id="CHEBI:61977"/>
        <dbReference type="ChEBI" id="CHEBI:456216"/>
        <dbReference type="EC" id="2.7.11.1"/>
    </reaction>
</comment>
<sequence length="1205" mass="135496">MDPPPPPAPPPWQDDLADDLQSLSFASTATTTTTADIKRSTSFGSETTTLTASTSARIPLPPTKPHAPSSDPRWSAIHRIRSSDDDSASSGGRILLPSDLVFSRRLGSGDISSVYLAELKPSSDVTFAAKVMDKKELASRSKEGRARTEREILELLDHPFLPTLYGAIEAPKWLCLLTEFCPGGDLHVLRQRQANKRFNEGAVRFYASEVLVALEYLHMLGIVYRDLKPENVLVRSDGHIMLTDFDLSLKCDDSTATAQIISDQKNSPHIFLQKDLHTESSQFTSSSCILPNCIVPAVSCFHPKRKRKKKKQGHRGGPEFVAEPIDVRSMSFVGTHEYLAPEIVSGEGHGSAVDWWTLGIFIFELFYGVTPFRGMDNELTLANIVARALEFPKEPSVPATAKDLISQLLVKDPGRRLGSIMGASPIKNHPFFQASFEPFSPSPAPPNLRENDPDSLRERPERNILLMGDDPARLYRLDGVAHIAGVINEEPQRCIRSMRRQQGMVLDDRYVPYLQMAGLYHLARLNDRWFRLDEALVSAFVERWRPETHTFHMPFGECTITLQDVAYQLGLPVDGRYVSGCLSEFHIYIEGGRPAWVWFEELFGVVPPPSQVQKYAVNCSWFQETFGECPEGADEDTVRRYARAYIMMLLGTQLFADKSGNRVHIRWLPFVARLEEMGTYSWGSAALAWLYRCMCRVANRNVIKLAGPLQLLQSWIFWRFPRFRPAGFETFSWPLASRWSGYIPSSSEKGPRVQTWRLWIDRLQDREFIWMPYSSPDVLQVVHPEVLEPRHMVLWRSVTSLIYFAVIEWHQVNRVLPQFGGVQPRPQAALNIDFLMLKEGRGGDRWFPSHLQKWHQYWEDRTESVLRFDVVADPGPSHLFLDWWSQHGKRFLSPDPQLGDPRAAAIPVEASQRGAGQVPEMDRPDDVPDRRRVDRRARVGTRRSQRDWGWLERAMEAGDEAGPARGRRRHHPGRGRGRAAVHAAAPDPQEMTMISMVLRAGMVQGRPQLLVDGVHGGEWYGSGMGDGVEPSDAGLGSGPFGHYFVGVPTDDQPQQDGTPWVIPGSQWQDFLGADTLDPDFGSPRFLAEISAIMQEDEPGRRRPQTPATQAPLDVDLNEPATTPVGDQFALGGTPHSAYTAASQSVAGPSAAPLHFTPPAQPTPHEDADEIEDEEPFIRRGQRPQSKGKERKTRKRSMYDKVEITD</sequence>
<feature type="compositionally biased region" description="Basic and acidic residues" evidence="10">
    <location>
        <begin position="1196"/>
        <end position="1205"/>
    </location>
</feature>
<evidence type="ECO:0000313" key="12">
    <source>
        <dbReference type="EMBL" id="RYQ97858.1"/>
    </source>
</evidence>
<dbReference type="SUPFAM" id="SSF56112">
    <property type="entry name" value="Protein kinase-like (PK-like)"/>
    <property type="match status" value="1"/>
</dbReference>